<keyword evidence="1" id="KW-0472">Membrane</keyword>
<keyword evidence="1" id="KW-0812">Transmembrane</keyword>
<protein>
    <submittedName>
        <fullName evidence="2">Uncharacterized protein</fullName>
    </submittedName>
</protein>
<dbReference type="EMBL" id="VLLE01000002">
    <property type="protein sequence ID" value="TWI84898.1"/>
    <property type="molecule type" value="Genomic_DNA"/>
</dbReference>
<reference evidence="2 3" key="1">
    <citation type="journal article" date="2015" name="Stand. Genomic Sci.">
        <title>Genomic Encyclopedia of Bacterial and Archaeal Type Strains, Phase III: the genomes of soil and plant-associated and newly described type strains.</title>
        <authorList>
            <person name="Whitman W.B."/>
            <person name="Woyke T."/>
            <person name="Klenk H.P."/>
            <person name="Zhou Y."/>
            <person name="Lilburn T.G."/>
            <person name="Beck B.J."/>
            <person name="De Vos P."/>
            <person name="Vandamme P."/>
            <person name="Eisen J.A."/>
            <person name="Garrity G."/>
            <person name="Hugenholtz P."/>
            <person name="Kyrpides N.C."/>
        </authorList>
    </citation>
    <scope>NUCLEOTIDE SEQUENCE [LARGE SCALE GENOMIC DNA]</scope>
    <source>
        <strain evidence="2 3">CGMCC 1.7271</strain>
    </source>
</reference>
<dbReference type="AlphaFoldDB" id="A0A562SUY7"/>
<accession>A0A562SUY7</accession>
<evidence type="ECO:0000256" key="1">
    <source>
        <dbReference type="SAM" id="Phobius"/>
    </source>
</evidence>
<feature type="transmembrane region" description="Helical" evidence="1">
    <location>
        <begin position="12"/>
        <end position="31"/>
    </location>
</feature>
<keyword evidence="3" id="KW-1185">Reference proteome</keyword>
<dbReference type="Proteomes" id="UP000316167">
    <property type="component" value="Unassembled WGS sequence"/>
</dbReference>
<sequence length="79" mass="9296">MVKLNKRKKDRNIRITFISIIGLAVIILIFFRTSDENSLEKHGYIGNAHIYLVNRGSLKGRKIVIKYYFDYNGKKYTEV</sequence>
<proteinExistence type="predicted"/>
<organism evidence="2 3">
    <name type="scientific">Lacibacter cauensis</name>
    <dbReference type="NCBI Taxonomy" id="510947"/>
    <lineage>
        <taxon>Bacteria</taxon>
        <taxon>Pseudomonadati</taxon>
        <taxon>Bacteroidota</taxon>
        <taxon>Chitinophagia</taxon>
        <taxon>Chitinophagales</taxon>
        <taxon>Chitinophagaceae</taxon>
        <taxon>Lacibacter</taxon>
    </lineage>
</organism>
<keyword evidence="1" id="KW-1133">Transmembrane helix</keyword>
<name>A0A562SUY7_9BACT</name>
<gene>
    <name evidence="2" type="ORF">IQ13_0051</name>
</gene>
<evidence type="ECO:0000313" key="2">
    <source>
        <dbReference type="EMBL" id="TWI84898.1"/>
    </source>
</evidence>
<evidence type="ECO:0000313" key="3">
    <source>
        <dbReference type="Proteomes" id="UP000316167"/>
    </source>
</evidence>
<comment type="caution">
    <text evidence="2">The sequence shown here is derived from an EMBL/GenBank/DDBJ whole genome shotgun (WGS) entry which is preliminary data.</text>
</comment>